<protein>
    <recommendedName>
        <fullName evidence="7">RNI-like protein</fullName>
    </recommendedName>
</protein>
<reference evidence="5 6" key="1">
    <citation type="journal article" date="2017" name="G3 (Bethesda)">
        <title>First Draft Genome Sequence of the Pathogenic Fungus Lomentospora prolificans (Formerly Scedosporium prolificans).</title>
        <authorList>
            <person name="Luo R."/>
            <person name="Zimin A."/>
            <person name="Workman R."/>
            <person name="Fan Y."/>
            <person name="Pertea G."/>
            <person name="Grossman N."/>
            <person name="Wear M.P."/>
            <person name="Jia B."/>
            <person name="Miller H."/>
            <person name="Casadevall A."/>
            <person name="Timp W."/>
            <person name="Zhang S.X."/>
            <person name="Salzberg S.L."/>
        </authorList>
    </citation>
    <scope>NUCLEOTIDE SEQUENCE [LARGE SCALE GENOMIC DNA]</scope>
    <source>
        <strain evidence="5 6">JHH-5317</strain>
    </source>
</reference>
<feature type="region of interest" description="Disordered" evidence="4">
    <location>
        <begin position="1"/>
        <end position="45"/>
    </location>
</feature>
<dbReference type="InterPro" id="IPR032675">
    <property type="entry name" value="LRR_dom_sf"/>
</dbReference>
<feature type="compositionally biased region" description="Pro residues" evidence="4">
    <location>
        <begin position="1"/>
        <end position="10"/>
    </location>
</feature>
<evidence type="ECO:0000256" key="1">
    <source>
        <dbReference type="ARBA" id="ARBA00022468"/>
    </source>
</evidence>
<dbReference type="GO" id="GO:0005634">
    <property type="term" value="C:nucleus"/>
    <property type="evidence" value="ECO:0007669"/>
    <property type="project" value="TreeGrafter"/>
</dbReference>
<dbReference type="Gene3D" id="3.80.10.10">
    <property type="entry name" value="Ribonuclease Inhibitor"/>
    <property type="match status" value="2"/>
</dbReference>
<dbReference type="GO" id="GO:0048471">
    <property type="term" value="C:perinuclear region of cytoplasm"/>
    <property type="evidence" value="ECO:0007669"/>
    <property type="project" value="TreeGrafter"/>
</dbReference>
<dbReference type="VEuPathDB" id="FungiDB:jhhlp_002985"/>
<dbReference type="InterPro" id="IPR027038">
    <property type="entry name" value="RanGap"/>
</dbReference>
<dbReference type="InParanoid" id="A0A2N3NFL1"/>
<accession>A0A2N3NFL1</accession>
<keyword evidence="3" id="KW-0677">Repeat</keyword>
<evidence type="ECO:0000313" key="6">
    <source>
        <dbReference type="Proteomes" id="UP000233524"/>
    </source>
</evidence>
<keyword evidence="6" id="KW-1185">Reference proteome</keyword>
<dbReference type="STRING" id="41688.A0A2N3NFL1"/>
<sequence>MASTPSPGPPIIVCGSSNPALRRGSSSPSSSSSAASSGGRQNPARSEFDMSALEEQSLDSNTAEASRLARLCRMALGRLAATMPDFNPSVPYTAAEILAMPFHNPSGRAEEELLALPRRKSKRMLLAAAVAELIFPSRTGSLSPLIRYDADRVKLRGWVMVQREFDLLAASGLGRLSANGGAAPCVWVEGWARRILEQGEWDEEEEPVSLQGVKISNPTTRLVARSDLRPLMKHLERGGTHMLPTEYGGEELNGGRGEVYYRINGAEFRGGIVLEDGRLDLYKIGLGPDLVMDLLRSLRANEFIKHILLGENNIGEAGCAAIARFLKNVPNRIETWQVTGNNINSRSLKLLVDSMIESRTVMSVWLKGNPLGPESAPDLARLITGARNLRILDLDQTQLGDAGVAALFNSLTSHVESLQGGPLPLEVIYLSGNGVSVSASKAIARFLSLQSQAQPLHRLHSIYLSYNPLGNKGIKLLAEGVRSAQHIRRLALQSVGVGTEGIVTLCNALHGHPSLRTVDLSQGLATPSLGQTFNYINDDTVPALCSLLTPFGQDSPGPMLEYLSLGHCSLTEAGLQRIYELIRRHPTLCYFWATSVRAFGESDKPIRQFIPAQGPTATEFVTGAALGRDVTEVERAAWRRLEANVKTRYGEGMTYDRFRRGEKRWLVMDRGVRVVDSVYGERDLGEIREKLLEFVENDYDEDDDTDEE</sequence>
<comment type="caution">
    <text evidence="5">The sequence shown here is derived from an EMBL/GenBank/DDBJ whole genome shotgun (WGS) entry which is preliminary data.</text>
</comment>
<feature type="compositionally biased region" description="Low complexity" evidence="4">
    <location>
        <begin position="25"/>
        <end position="37"/>
    </location>
</feature>
<evidence type="ECO:0000256" key="4">
    <source>
        <dbReference type="SAM" id="MobiDB-lite"/>
    </source>
</evidence>
<dbReference type="Pfam" id="PF13516">
    <property type="entry name" value="LRR_6"/>
    <property type="match status" value="1"/>
</dbReference>
<dbReference type="SUPFAM" id="SSF52047">
    <property type="entry name" value="RNI-like"/>
    <property type="match status" value="1"/>
</dbReference>
<dbReference type="OrthoDB" id="333024at2759"/>
<dbReference type="GO" id="GO:0031267">
    <property type="term" value="F:small GTPase binding"/>
    <property type="evidence" value="ECO:0007669"/>
    <property type="project" value="TreeGrafter"/>
</dbReference>
<evidence type="ECO:0000256" key="3">
    <source>
        <dbReference type="ARBA" id="ARBA00022737"/>
    </source>
</evidence>
<dbReference type="SMART" id="SM00368">
    <property type="entry name" value="LRR_RI"/>
    <property type="match status" value="7"/>
</dbReference>
<dbReference type="GO" id="GO:0005829">
    <property type="term" value="C:cytosol"/>
    <property type="evidence" value="ECO:0007669"/>
    <property type="project" value="TreeGrafter"/>
</dbReference>
<evidence type="ECO:0000313" key="5">
    <source>
        <dbReference type="EMBL" id="PKS11224.1"/>
    </source>
</evidence>
<dbReference type="AlphaFoldDB" id="A0A2N3NFL1"/>
<gene>
    <name evidence="5" type="ORF">jhhlp_002985</name>
</gene>
<dbReference type="Proteomes" id="UP000233524">
    <property type="component" value="Unassembled WGS sequence"/>
</dbReference>
<keyword evidence="2" id="KW-0433">Leucine-rich repeat</keyword>
<dbReference type="GO" id="GO:0005096">
    <property type="term" value="F:GTPase activator activity"/>
    <property type="evidence" value="ECO:0007669"/>
    <property type="project" value="UniProtKB-KW"/>
</dbReference>
<name>A0A2N3NFL1_9PEZI</name>
<proteinExistence type="predicted"/>
<evidence type="ECO:0008006" key="7">
    <source>
        <dbReference type="Google" id="ProtNLM"/>
    </source>
</evidence>
<dbReference type="GO" id="GO:0006913">
    <property type="term" value="P:nucleocytoplasmic transport"/>
    <property type="evidence" value="ECO:0007669"/>
    <property type="project" value="TreeGrafter"/>
</dbReference>
<keyword evidence="1" id="KW-0343">GTPase activation</keyword>
<organism evidence="5 6">
    <name type="scientific">Lomentospora prolificans</name>
    <dbReference type="NCBI Taxonomy" id="41688"/>
    <lineage>
        <taxon>Eukaryota</taxon>
        <taxon>Fungi</taxon>
        <taxon>Dikarya</taxon>
        <taxon>Ascomycota</taxon>
        <taxon>Pezizomycotina</taxon>
        <taxon>Sordariomycetes</taxon>
        <taxon>Hypocreomycetidae</taxon>
        <taxon>Microascales</taxon>
        <taxon>Microascaceae</taxon>
        <taxon>Lomentospora</taxon>
    </lineage>
</organism>
<dbReference type="PANTHER" id="PTHR24113:SF12">
    <property type="entry name" value="RAN GTPASE-ACTIVATING PROTEIN 1"/>
    <property type="match status" value="1"/>
</dbReference>
<evidence type="ECO:0000256" key="2">
    <source>
        <dbReference type="ARBA" id="ARBA00022614"/>
    </source>
</evidence>
<dbReference type="PANTHER" id="PTHR24113">
    <property type="entry name" value="RAN GTPASE-ACTIVATING PROTEIN 1"/>
    <property type="match status" value="1"/>
</dbReference>
<dbReference type="InterPro" id="IPR001611">
    <property type="entry name" value="Leu-rich_rpt"/>
</dbReference>
<dbReference type="EMBL" id="NLAX01000008">
    <property type="protein sequence ID" value="PKS11224.1"/>
    <property type="molecule type" value="Genomic_DNA"/>
</dbReference>